<keyword evidence="3" id="KW-1185">Reference proteome</keyword>
<dbReference type="EMBL" id="JAUZQC010000015">
    <property type="protein sequence ID" value="KAK5858084.1"/>
    <property type="molecule type" value="Genomic_DNA"/>
</dbReference>
<sequence>MTMGKAPGAAPVSDRQPGQEVRQEVRQEIVDLLTQLLDIQKEIAKNQNQVVQLLGMLGTQGEQQILDLQNVARHQSLLVENHQALLLQTSRIGTVLHDLTKKPAAPPLTAPSQ</sequence>
<evidence type="ECO:0000313" key="2">
    <source>
        <dbReference type="EMBL" id="KAK5858084.1"/>
    </source>
</evidence>
<gene>
    <name evidence="2" type="ORF">PBY51_002255</name>
</gene>
<evidence type="ECO:0000256" key="1">
    <source>
        <dbReference type="SAM" id="MobiDB-lite"/>
    </source>
</evidence>
<accession>A0AAN7XCJ5</accession>
<protein>
    <submittedName>
        <fullName evidence="2">Uncharacterized protein</fullName>
    </submittedName>
</protein>
<reference evidence="2 3" key="2">
    <citation type="journal article" date="2023" name="Mol. Biol. Evol.">
        <title>Genomics of Secondarily Temperate Adaptation in the Only Non-Antarctic Icefish.</title>
        <authorList>
            <person name="Rivera-Colon A.G."/>
            <person name="Rayamajhi N."/>
            <person name="Minhas B.F."/>
            <person name="Madrigal G."/>
            <person name="Bilyk K.T."/>
            <person name="Yoon V."/>
            <person name="Hune M."/>
            <person name="Gregory S."/>
            <person name="Cheng C.H.C."/>
            <person name="Catchen J.M."/>
        </authorList>
    </citation>
    <scope>NUCLEOTIDE SEQUENCE [LARGE SCALE GENOMIC DNA]</scope>
    <source>
        <strain evidence="2">JMC-PN-2008</strain>
    </source>
</reference>
<comment type="caution">
    <text evidence="2">The sequence shown here is derived from an EMBL/GenBank/DDBJ whole genome shotgun (WGS) entry which is preliminary data.</text>
</comment>
<name>A0AAN7XCJ5_ELEMC</name>
<evidence type="ECO:0000313" key="3">
    <source>
        <dbReference type="Proteomes" id="UP001346869"/>
    </source>
</evidence>
<dbReference type="AlphaFoldDB" id="A0AAN7XCJ5"/>
<feature type="region of interest" description="Disordered" evidence="1">
    <location>
        <begin position="1"/>
        <end position="23"/>
    </location>
</feature>
<organism evidence="2 3">
    <name type="scientific">Eleginops maclovinus</name>
    <name type="common">Patagonian blennie</name>
    <name type="synonym">Eleginus maclovinus</name>
    <dbReference type="NCBI Taxonomy" id="56733"/>
    <lineage>
        <taxon>Eukaryota</taxon>
        <taxon>Metazoa</taxon>
        <taxon>Chordata</taxon>
        <taxon>Craniata</taxon>
        <taxon>Vertebrata</taxon>
        <taxon>Euteleostomi</taxon>
        <taxon>Actinopterygii</taxon>
        <taxon>Neopterygii</taxon>
        <taxon>Teleostei</taxon>
        <taxon>Neoteleostei</taxon>
        <taxon>Acanthomorphata</taxon>
        <taxon>Eupercaria</taxon>
        <taxon>Perciformes</taxon>
        <taxon>Notothenioidei</taxon>
        <taxon>Eleginopidae</taxon>
        <taxon>Eleginops</taxon>
    </lineage>
</organism>
<dbReference type="Proteomes" id="UP001346869">
    <property type="component" value="Unassembled WGS sequence"/>
</dbReference>
<proteinExistence type="predicted"/>
<reference evidence="2 3" key="1">
    <citation type="journal article" date="2023" name="Genes (Basel)">
        <title>Chromosome-Level Genome Assembly and Circadian Gene Repertoire of the Patagonia Blennie Eleginops maclovinus-The Closest Ancestral Proxy of Antarctic Cryonotothenioids.</title>
        <authorList>
            <person name="Cheng C.C."/>
            <person name="Rivera-Colon A.G."/>
            <person name="Minhas B.F."/>
            <person name="Wilson L."/>
            <person name="Rayamajhi N."/>
            <person name="Vargas-Chacoff L."/>
            <person name="Catchen J.M."/>
        </authorList>
    </citation>
    <scope>NUCLEOTIDE SEQUENCE [LARGE SCALE GENOMIC DNA]</scope>
    <source>
        <strain evidence="2">JMC-PN-2008</strain>
    </source>
</reference>